<accession>A0A2L2TFE9</accession>
<evidence type="ECO:0000313" key="1">
    <source>
        <dbReference type="EMBL" id="CEI63137.1"/>
    </source>
</evidence>
<keyword evidence="2" id="KW-1185">Reference proteome</keyword>
<evidence type="ECO:0000313" key="2">
    <source>
        <dbReference type="Proteomes" id="UP000245910"/>
    </source>
</evidence>
<dbReference type="AlphaFoldDB" id="A0A2L2TFE9"/>
<sequence>MAAKITSIAEGWEWPEDGSMAIDEPALELPVPVEEPLVSFVPWRELQKQQDDKLKKMEEMGREPLTRDILVQEALAKEAWDQDVWGEETWVQGACDEEVWPGEDSDEEIWDQEVMDVEVL</sequence>
<dbReference type="EMBL" id="LN649230">
    <property type="protein sequence ID" value="CEI63137.1"/>
    <property type="molecule type" value="Genomic_DNA"/>
</dbReference>
<dbReference type="Proteomes" id="UP000245910">
    <property type="component" value="Chromosome II"/>
</dbReference>
<protein>
    <submittedName>
        <fullName evidence="1">Uncharacterized protein</fullName>
    </submittedName>
</protein>
<organism evidence="1 2">
    <name type="scientific">Fusarium venenatum</name>
    <dbReference type="NCBI Taxonomy" id="56646"/>
    <lineage>
        <taxon>Eukaryota</taxon>
        <taxon>Fungi</taxon>
        <taxon>Dikarya</taxon>
        <taxon>Ascomycota</taxon>
        <taxon>Pezizomycotina</taxon>
        <taxon>Sordariomycetes</taxon>
        <taxon>Hypocreomycetidae</taxon>
        <taxon>Hypocreales</taxon>
        <taxon>Nectriaceae</taxon>
        <taxon>Fusarium</taxon>
    </lineage>
</organism>
<reference evidence="2" key="1">
    <citation type="submission" date="2014-10" db="EMBL/GenBank/DDBJ databases">
        <authorList>
            <person name="King R."/>
        </authorList>
    </citation>
    <scope>NUCLEOTIDE SEQUENCE [LARGE SCALE GENOMIC DNA]</scope>
    <source>
        <strain evidence="2">A3/5</strain>
    </source>
</reference>
<proteinExistence type="predicted"/>
<name>A0A2L2TFE9_9HYPO</name>
<dbReference type="OrthoDB" id="10492294at2759"/>